<proteinExistence type="predicted"/>
<dbReference type="Proteomes" id="UP000008206">
    <property type="component" value="Chromosome"/>
</dbReference>
<dbReference type="RefSeq" id="WP_013325276.1">
    <property type="nucleotide sequence ID" value="NC_014501.1"/>
</dbReference>
<dbReference type="Gene3D" id="3.90.1570.10">
    <property type="entry name" value="tt1808, chain A"/>
    <property type="match status" value="1"/>
</dbReference>
<protein>
    <recommendedName>
        <fullName evidence="2">Putative restriction endonuclease domain-containing protein</fullName>
    </recommendedName>
</protein>
<dbReference type="eggNOG" id="COG4636">
    <property type="taxonomic scope" value="Bacteria"/>
</dbReference>
<dbReference type="InterPro" id="IPR012296">
    <property type="entry name" value="Nuclease_put_TT1808"/>
</dbReference>
<dbReference type="AlphaFoldDB" id="E0U833"/>
<evidence type="ECO:0000313" key="3">
    <source>
        <dbReference type="EMBL" id="ADN17238.1"/>
    </source>
</evidence>
<feature type="coiled-coil region" evidence="1">
    <location>
        <begin position="212"/>
        <end position="239"/>
    </location>
</feature>
<dbReference type="OrthoDB" id="449360at2"/>
<feature type="domain" description="Putative restriction endonuclease" evidence="2">
    <location>
        <begin position="64"/>
        <end position="186"/>
    </location>
</feature>
<accession>E0U833</accession>
<keyword evidence="1" id="KW-0175">Coiled coil</keyword>
<dbReference type="CDD" id="cd06260">
    <property type="entry name" value="DUF820-like"/>
    <property type="match status" value="1"/>
</dbReference>
<evidence type="ECO:0000256" key="1">
    <source>
        <dbReference type="SAM" id="Coils"/>
    </source>
</evidence>
<evidence type="ECO:0000313" key="4">
    <source>
        <dbReference type="Proteomes" id="UP000008206"/>
    </source>
</evidence>
<evidence type="ECO:0000259" key="2">
    <source>
        <dbReference type="Pfam" id="PF05685"/>
    </source>
</evidence>
<reference evidence="4" key="1">
    <citation type="journal article" date="2011" name="MBio">
        <title>Novel metabolic attributes of the genus Cyanothece, comprising a group of unicellular nitrogen-fixing Cyanobacteria.</title>
        <authorList>
            <person name="Bandyopadhyay A."/>
            <person name="Elvitigala T."/>
            <person name="Welsh E."/>
            <person name="Stockel J."/>
            <person name="Liberton M."/>
            <person name="Min H."/>
            <person name="Sherman L.A."/>
            <person name="Pakrasi H.B."/>
        </authorList>
    </citation>
    <scope>NUCLEOTIDE SEQUENCE [LARGE SCALE GENOMIC DNA]</scope>
    <source>
        <strain evidence="4">PCC 7822</strain>
    </source>
</reference>
<keyword evidence="4" id="KW-1185">Reference proteome</keyword>
<organism evidence="3 4">
    <name type="scientific">Gloeothece verrucosa (strain PCC 7822)</name>
    <name type="common">Cyanothece sp. (strain PCC 7822)</name>
    <dbReference type="NCBI Taxonomy" id="497965"/>
    <lineage>
        <taxon>Bacteria</taxon>
        <taxon>Bacillati</taxon>
        <taxon>Cyanobacteriota</taxon>
        <taxon>Cyanophyceae</taxon>
        <taxon>Oscillatoriophycideae</taxon>
        <taxon>Chroococcales</taxon>
        <taxon>Aphanothecaceae</taxon>
        <taxon>Gloeothece</taxon>
        <taxon>Gloeothece verrucosa</taxon>
    </lineage>
</organism>
<dbReference type="EMBL" id="CP002198">
    <property type="protein sequence ID" value="ADN17238.1"/>
    <property type="molecule type" value="Genomic_DNA"/>
</dbReference>
<dbReference type="HOGENOM" id="CLU_075279_2_1_3"/>
<dbReference type="KEGG" id="cyj:Cyan7822_5359"/>
<sequence>MTPTSTLSQTQKPEIEWEKLPPDFPLPDDPVDNILQPLLAAILREILELAGLISAEMLIATNFGLCAKVDGKTVVKAPDWVYVRKVNQGNENKRSYTPHLEGEVPLMVMEFLSDTDGGEYSVNPNYPYGKWYFYEKILEVPFYIIFEPESGRLEVYRLISGHYEKQSPDELGYYWISEMGLYLGVWQGTKTQISGNWLRWWDSDQNMLPLGTEGIEQERQRTETERQRAQQIQTQFEQEQQRTTRMAEYLRSLGVDPDNL</sequence>
<dbReference type="PANTHER" id="PTHR33352">
    <property type="entry name" value="SLR1095 PROTEIN"/>
    <property type="match status" value="1"/>
</dbReference>
<dbReference type="InterPro" id="IPR008538">
    <property type="entry name" value="Uma2"/>
</dbReference>
<gene>
    <name evidence="3" type="ordered locus">Cyan7822_5359</name>
</gene>
<dbReference type="PANTHER" id="PTHR33352:SF3">
    <property type="entry name" value="SLR1612 PROTEIN"/>
    <property type="match status" value="1"/>
</dbReference>
<dbReference type="Pfam" id="PF05685">
    <property type="entry name" value="Uma2"/>
    <property type="match status" value="1"/>
</dbReference>
<dbReference type="STRING" id="497965.Cyan7822_5359"/>
<name>E0U833_GLOV7</name>